<gene>
    <name evidence="1" type="ORF">CTT34_01505</name>
</gene>
<organism evidence="1 2">
    <name type="scientific">Vreelandella aquamarina</name>
    <dbReference type="NCBI Taxonomy" id="77097"/>
    <lineage>
        <taxon>Bacteria</taxon>
        <taxon>Pseudomonadati</taxon>
        <taxon>Pseudomonadota</taxon>
        <taxon>Gammaproteobacteria</taxon>
        <taxon>Oceanospirillales</taxon>
        <taxon>Halomonadaceae</taxon>
        <taxon>Vreelandella</taxon>
    </lineage>
</organism>
<sequence length="62" mass="6897">MRKSDVIEHFGSVKAAAKALGLTSQAVSMWPETVPKTRQWQIDVLTEGKLRAQRVNESEKSA</sequence>
<dbReference type="AlphaFoldDB" id="A0A857GIU8"/>
<dbReference type="OrthoDB" id="6693632at2"/>
<evidence type="ECO:0000313" key="2">
    <source>
        <dbReference type="Proteomes" id="UP000463949"/>
    </source>
</evidence>
<proteinExistence type="predicted"/>
<accession>A0A857GIU8</accession>
<dbReference type="InterPro" id="IPR010982">
    <property type="entry name" value="Lambda_DNA-bd_dom_sf"/>
</dbReference>
<dbReference type="GO" id="GO:0003677">
    <property type="term" value="F:DNA binding"/>
    <property type="evidence" value="ECO:0007669"/>
    <property type="project" value="InterPro"/>
</dbReference>
<reference evidence="1 2" key="1">
    <citation type="submission" date="2017-10" db="EMBL/GenBank/DDBJ databases">
        <title>Coral associated bacteria.</title>
        <authorList>
            <person name="Wang X."/>
        </authorList>
    </citation>
    <scope>NUCLEOTIDE SEQUENCE [LARGE SCALE GENOMIC DNA]</scope>
    <source>
        <strain evidence="1 2">SCSIO 43005</strain>
    </source>
</reference>
<dbReference type="EMBL" id="CP024621">
    <property type="protein sequence ID" value="QHD48464.1"/>
    <property type="molecule type" value="Genomic_DNA"/>
</dbReference>
<dbReference type="Proteomes" id="UP000463949">
    <property type="component" value="Chromosome"/>
</dbReference>
<dbReference type="Pfam" id="PF14549">
    <property type="entry name" value="P22_Cro"/>
    <property type="match status" value="1"/>
</dbReference>
<dbReference type="Gene3D" id="1.10.260.40">
    <property type="entry name" value="lambda repressor-like DNA-binding domains"/>
    <property type="match status" value="1"/>
</dbReference>
<protein>
    <submittedName>
        <fullName evidence="1">Cro/Cl family transcriptional regulator</fullName>
    </submittedName>
</protein>
<evidence type="ECO:0000313" key="1">
    <source>
        <dbReference type="EMBL" id="QHD48464.1"/>
    </source>
</evidence>
<dbReference type="RefSeq" id="WP_159340744.1">
    <property type="nucleotide sequence ID" value="NZ_CP024621.1"/>
</dbReference>
<dbReference type="KEGG" id="hmd:CTT34_01505"/>
<dbReference type="SUPFAM" id="SSF47413">
    <property type="entry name" value="lambda repressor-like DNA-binding domains"/>
    <property type="match status" value="1"/>
</dbReference>
<name>A0A857GIU8_9GAMM</name>